<comment type="similarity">
    <text evidence="2">Belongs to the gluconeogenesis factor family.</text>
</comment>
<dbReference type="EMBL" id="FUYH01000029">
    <property type="protein sequence ID" value="SKA98457.1"/>
    <property type="molecule type" value="Genomic_DNA"/>
</dbReference>
<feature type="transmembrane region" description="Helical" evidence="3">
    <location>
        <begin position="16"/>
        <end position="36"/>
    </location>
</feature>
<dbReference type="GO" id="GO:0043743">
    <property type="term" value="F:LPPG:FO 2-phospho-L-lactate transferase activity"/>
    <property type="evidence" value="ECO:0007669"/>
    <property type="project" value="InterPro"/>
</dbReference>
<dbReference type="Gene3D" id="3.40.50.10680">
    <property type="entry name" value="CofD-like domains"/>
    <property type="match status" value="1"/>
</dbReference>
<dbReference type="InterPro" id="IPR002882">
    <property type="entry name" value="CofD"/>
</dbReference>
<feature type="transmembrane region" description="Helical" evidence="3">
    <location>
        <begin position="43"/>
        <end position="63"/>
    </location>
</feature>
<keyword evidence="3" id="KW-0472">Membrane</keyword>
<dbReference type="PANTHER" id="PTHR30135">
    <property type="entry name" value="UNCHARACTERIZED PROTEIN YVCK-RELATED"/>
    <property type="match status" value="1"/>
</dbReference>
<dbReference type="Pfam" id="PF01933">
    <property type="entry name" value="CofD"/>
    <property type="match status" value="1"/>
</dbReference>
<dbReference type="NCBIfam" id="TIGR01826">
    <property type="entry name" value="CofD_related"/>
    <property type="match status" value="1"/>
</dbReference>
<keyword evidence="3" id="KW-1133">Transmembrane helix</keyword>
<comment type="function">
    <text evidence="2">Required for morphogenesis under gluconeogenic growth conditions.</text>
</comment>
<dbReference type="HAMAP" id="MF_00973">
    <property type="entry name" value="Gluconeogen_factor"/>
    <property type="match status" value="1"/>
</dbReference>
<keyword evidence="5" id="KW-1185">Reference proteome</keyword>
<dbReference type="CDD" id="cd07187">
    <property type="entry name" value="YvcK_like"/>
    <property type="match status" value="1"/>
</dbReference>
<gene>
    <name evidence="4" type="ORF">SAMN05443428_12910</name>
</gene>
<dbReference type="InterPro" id="IPR010119">
    <property type="entry name" value="Gluconeogen_factor"/>
</dbReference>
<sequence>MNFFDWFKPGLRIKRWVLMGLLGITVFVLGISKLLFRGPIFDLYLLLYLYFTVIGIIIMYASLKLELKSILTLISGTNISGKITKQSLTDLLYEQRLLIRGPRIVAIGGGTGLSTMLRGLKDYTSNICAIVTVADDGGGSGVLRDTFGMLPPGDIRNCLVALAHTEPVMEELMQYRFKEGNLKNQSFGNLFIAAMNGISSSFEEAIKKMSDVLAVTGKVYPVTLNDVTLCAKLSNGAVVEGESNIPLECIKNKSKIEKVYLKPDNPKPLDDALFAIDNADCIIIGPGSLYTSILPNLVIKEVAERVKNSNAIKIYVSNIMTQPGETDGYKLSEHLKAIESHCGSNIVDFVIANNGIIPEKYFKKYKDDSQDMVEVDKENISEDIKIILDDYIYINDLGLLRHDTKKLSKTIMNLILKYGFPKNKKRIIDYYYLSEKVKDR</sequence>
<dbReference type="OrthoDB" id="9783842at2"/>
<dbReference type="GO" id="GO:0008360">
    <property type="term" value="P:regulation of cell shape"/>
    <property type="evidence" value="ECO:0007669"/>
    <property type="project" value="UniProtKB-UniRule"/>
</dbReference>
<protein>
    <recommendedName>
        <fullName evidence="2">Putative gluconeogenesis factor</fullName>
    </recommendedName>
</protein>
<dbReference type="AlphaFoldDB" id="A0A1T4Y9G2"/>
<dbReference type="InterPro" id="IPR038136">
    <property type="entry name" value="CofD-like_dom_sf"/>
</dbReference>
<organism evidence="4 5">
    <name type="scientific">Caloramator quimbayensis</name>
    <dbReference type="NCBI Taxonomy" id="1147123"/>
    <lineage>
        <taxon>Bacteria</taxon>
        <taxon>Bacillati</taxon>
        <taxon>Bacillota</taxon>
        <taxon>Clostridia</taxon>
        <taxon>Eubacteriales</taxon>
        <taxon>Clostridiaceae</taxon>
        <taxon>Caloramator</taxon>
    </lineage>
</organism>
<dbReference type="STRING" id="1147123.SAMN05443428_12910"/>
<dbReference type="GO" id="GO:0005737">
    <property type="term" value="C:cytoplasm"/>
    <property type="evidence" value="ECO:0007669"/>
    <property type="project" value="UniProtKB-SubCell"/>
</dbReference>
<evidence type="ECO:0000256" key="3">
    <source>
        <dbReference type="SAM" id="Phobius"/>
    </source>
</evidence>
<evidence type="ECO:0000256" key="1">
    <source>
        <dbReference type="ARBA" id="ARBA00022490"/>
    </source>
</evidence>
<reference evidence="5" key="1">
    <citation type="submission" date="2017-02" db="EMBL/GenBank/DDBJ databases">
        <authorList>
            <person name="Varghese N."/>
            <person name="Submissions S."/>
        </authorList>
    </citation>
    <scope>NUCLEOTIDE SEQUENCE [LARGE SCALE GENOMIC DNA]</scope>
    <source>
        <strain evidence="5">USBA 833</strain>
    </source>
</reference>
<dbReference type="SUPFAM" id="SSF142338">
    <property type="entry name" value="CofD-like"/>
    <property type="match status" value="1"/>
</dbReference>
<keyword evidence="1 2" id="KW-0963">Cytoplasm</keyword>
<evidence type="ECO:0000256" key="2">
    <source>
        <dbReference type="HAMAP-Rule" id="MF_00973"/>
    </source>
</evidence>
<evidence type="ECO:0000313" key="5">
    <source>
        <dbReference type="Proteomes" id="UP000190105"/>
    </source>
</evidence>
<dbReference type="Proteomes" id="UP000190105">
    <property type="component" value="Unassembled WGS sequence"/>
</dbReference>
<evidence type="ECO:0000313" key="4">
    <source>
        <dbReference type="EMBL" id="SKA98457.1"/>
    </source>
</evidence>
<dbReference type="RefSeq" id="WP_078697559.1">
    <property type="nucleotide sequence ID" value="NZ_FUYH01000029.1"/>
</dbReference>
<comment type="subcellular location">
    <subcellularLocation>
        <location evidence="2">Cytoplasm</location>
    </subcellularLocation>
</comment>
<dbReference type="PANTHER" id="PTHR30135:SF3">
    <property type="entry name" value="GLUCONEOGENESIS FACTOR-RELATED"/>
    <property type="match status" value="1"/>
</dbReference>
<name>A0A1T4Y9G2_9CLOT</name>
<accession>A0A1T4Y9G2</accession>
<proteinExistence type="inferred from homology"/>
<keyword evidence="3" id="KW-0812">Transmembrane</keyword>